<evidence type="ECO:0000256" key="3">
    <source>
        <dbReference type="ARBA" id="ARBA00022884"/>
    </source>
</evidence>
<keyword evidence="5" id="KW-0687">Ribonucleoprotein</keyword>
<evidence type="ECO:0000313" key="6">
    <source>
        <dbReference type="EMBL" id="MPM99870.1"/>
    </source>
</evidence>
<dbReference type="NCBIfam" id="TIGR03625">
    <property type="entry name" value="L3_bact"/>
    <property type="match status" value="1"/>
</dbReference>
<dbReference type="FunFam" id="3.30.160.810:FF:000001">
    <property type="entry name" value="50S ribosomal protein L3"/>
    <property type="match status" value="1"/>
</dbReference>
<comment type="similarity">
    <text evidence="1">Belongs to the universal ribosomal protein uL3 family.</text>
</comment>
<keyword evidence="2" id="KW-0699">rRNA-binding</keyword>
<evidence type="ECO:0000256" key="2">
    <source>
        <dbReference type="ARBA" id="ARBA00022730"/>
    </source>
</evidence>
<dbReference type="PROSITE" id="PS00474">
    <property type="entry name" value="RIBOSOMAL_L3"/>
    <property type="match status" value="1"/>
</dbReference>
<dbReference type="GO" id="GO:0006412">
    <property type="term" value="P:translation"/>
    <property type="evidence" value="ECO:0007669"/>
    <property type="project" value="InterPro"/>
</dbReference>
<comment type="caution">
    <text evidence="6">The sequence shown here is derived from an EMBL/GenBank/DDBJ whole genome shotgun (WGS) entry which is preliminary data.</text>
</comment>
<dbReference type="FunFam" id="2.40.30.10:FF:000004">
    <property type="entry name" value="50S ribosomal protein L3"/>
    <property type="match status" value="1"/>
</dbReference>
<accession>A0A645EDD8</accession>
<dbReference type="Gene3D" id="2.40.30.10">
    <property type="entry name" value="Translation factors"/>
    <property type="match status" value="1"/>
</dbReference>
<organism evidence="6">
    <name type="scientific">bioreactor metagenome</name>
    <dbReference type="NCBI Taxonomy" id="1076179"/>
    <lineage>
        <taxon>unclassified sequences</taxon>
        <taxon>metagenomes</taxon>
        <taxon>ecological metagenomes</taxon>
    </lineage>
</organism>
<dbReference type="InterPro" id="IPR009000">
    <property type="entry name" value="Transl_B-barrel_sf"/>
</dbReference>
<dbReference type="GO" id="GO:0003735">
    <property type="term" value="F:structural constituent of ribosome"/>
    <property type="evidence" value="ECO:0007669"/>
    <property type="project" value="InterPro"/>
</dbReference>
<evidence type="ECO:0000256" key="5">
    <source>
        <dbReference type="ARBA" id="ARBA00023274"/>
    </source>
</evidence>
<dbReference type="InterPro" id="IPR019927">
    <property type="entry name" value="Ribosomal_uL3_bac/org-type"/>
</dbReference>
<keyword evidence="3" id="KW-0694">RNA-binding</keyword>
<dbReference type="Gene3D" id="3.30.160.810">
    <property type="match status" value="1"/>
</dbReference>
<dbReference type="HAMAP" id="MF_01325_B">
    <property type="entry name" value="Ribosomal_uL3_B"/>
    <property type="match status" value="1"/>
</dbReference>
<protein>
    <submittedName>
        <fullName evidence="6">50S ribosomal protein L3</fullName>
    </submittedName>
</protein>
<dbReference type="AlphaFoldDB" id="A0A645EDD8"/>
<dbReference type="GO" id="GO:0019843">
    <property type="term" value="F:rRNA binding"/>
    <property type="evidence" value="ECO:0007669"/>
    <property type="project" value="UniProtKB-KW"/>
</dbReference>
<gene>
    <name evidence="6" type="primary">rplC_41</name>
    <name evidence="6" type="ORF">SDC9_147065</name>
</gene>
<dbReference type="PANTHER" id="PTHR11229">
    <property type="entry name" value="50S RIBOSOMAL PROTEIN L3"/>
    <property type="match status" value="1"/>
</dbReference>
<reference evidence="6" key="1">
    <citation type="submission" date="2019-08" db="EMBL/GenBank/DDBJ databases">
        <authorList>
            <person name="Kucharzyk K."/>
            <person name="Murdoch R.W."/>
            <person name="Higgins S."/>
            <person name="Loffler F."/>
        </authorList>
    </citation>
    <scope>NUCLEOTIDE SEQUENCE</scope>
</reference>
<dbReference type="GO" id="GO:0022625">
    <property type="term" value="C:cytosolic large ribosomal subunit"/>
    <property type="evidence" value="ECO:0007669"/>
    <property type="project" value="TreeGrafter"/>
</dbReference>
<dbReference type="EMBL" id="VSSQ01045935">
    <property type="protein sequence ID" value="MPM99870.1"/>
    <property type="molecule type" value="Genomic_DNA"/>
</dbReference>
<name>A0A645EDD8_9ZZZZ</name>
<proteinExistence type="inferred from homology"/>
<keyword evidence="4 6" id="KW-0689">Ribosomal protein</keyword>
<dbReference type="PANTHER" id="PTHR11229:SF16">
    <property type="entry name" value="LARGE RIBOSOMAL SUBUNIT PROTEIN UL3C"/>
    <property type="match status" value="1"/>
</dbReference>
<sequence length="213" mass="22851">MKSLIGKKVGMTQIYDEKGKVIPVTVIQAGPCVVVDVKTVERDGYTAVQLGFGERRTKNVAKPVLGHVAKAKYTDKAPAVLREVRTSGAETFELGAVLTADIFEVNDYLDIVGTTKGRGFQGVVKRYRFGGGRASHGGAWTRRTGSIGCCEWPGNIIKGKRMPGHMGNVRRTVQNLAVVKVMPEDNVICVRGCVPGANGGILVLKPAIKKSSK</sequence>
<dbReference type="InterPro" id="IPR000597">
    <property type="entry name" value="Ribosomal_uL3"/>
</dbReference>
<evidence type="ECO:0000256" key="4">
    <source>
        <dbReference type="ARBA" id="ARBA00022980"/>
    </source>
</evidence>
<dbReference type="Pfam" id="PF00297">
    <property type="entry name" value="Ribosomal_L3"/>
    <property type="match status" value="1"/>
</dbReference>
<dbReference type="SUPFAM" id="SSF50447">
    <property type="entry name" value="Translation proteins"/>
    <property type="match status" value="1"/>
</dbReference>
<evidence type="ECO:0000256" key="1">
    <source>
        <dbReference type="ARBA" id="ARBA00006540"/>
    </source>
</evidence>
<dbReference type="InterPro" id="IPR019926">
    <property type="entry name" value="Ribosomal_uL3_CS"/>
</dbReference>